<dbReference type="InterPro" id="IPR006076">
    <property type="entry name" value="FAD-dep_OxRdtase"/>
</dbReference>
<dbReference type="Gene3D" id="2.102.10.10">
    <property type="entry name" value="Rieske [2Fe-2S] iron-sulphur domain"/>
    <property type="match status" value="1"/>
</dbReference>
<evidence type="ECO:0000313" key="7">
    <source>
        <dbReference type="Proteomes" id="UP000655830"/>
    </source>
</evidence>
<keyword evidence="1" id="KW-0001">2Fe-2S</keyword>
<keyword evidence="4" id="KW-0411">Iron-sulfur</keyword>
<dbReference type="InterPro" id="IPR036188">
    <property type="entry name" value="FAD/NAD-bd_sf"/>
</dbReference>
<dbReference type="InterPro" id="IPR017941">
    <property type="entry name" value="Rieske_2Fe-2S"/>
</dbReference>
<dbReference type="SUPFAM" id="SSF51905">
    <property type="entry name" value="FAD/NAD(P)-binding domain"/>
    <property type="match status" value="1"/>
</dbReference>
<comment type="caution">
    <text evidence="6">The sequence shown here is derived from an EMBL/GenBank/DDBJ whole genome shotgun (WGS) entry which is preliminary data.</text>
</comment>
<evidence type="ECO:0000256" key="3">
    <source>
        <dbReference type="ARBA" id="ARBA00023004"/>
    </source>
</evidence>
<proteinExistence type="predicted"/>
<dbReference type="RefSeq" id="WP_177670182.1">
    <property type="nucleotide sequence ID" value="NZ_JACRSY010000004.1"/>
</dbReference>
<dbReference type="GO" id="GO:0004497">
    <property type="term" value="F:monooxygenase activity"/>
    <property type="evidence" value="ECO:0007669"/>
    <property type="project" value="UniProtKB-ARBA"/>
</dbReference>
<dbReference type="GO" id="GO:0046872">
    <property type="term" value="F:metal ion binding"/>
    <property type="evidence" value="ECO:0007669"/>
    <property type="project" value="UniProtKB-KW"/>
</dbReference>
<dbReference type="PANTHER" id="PTHR13847:SF274">
    <property type="entry name" value="RIESKE 2FE-2S IRON-SULFUR PROTEIN YHFW-RELATED"/>
    <property type="match status" value="1"/>
</dbReference>
<dbReference type="AlphaFoldDB" id="A0A926ICF0"/>
<dbReference type="EMBL" id="JACRSY010000004">
    <property type="protein sequence ID" value="MBC8578632.1"/>
    <property type="molecule type" value="Genomic_DNA"/>
</dbReference>
<dbReference type="GO" id="GO:0016705">
    <property type="term" value="F:oxidoreductase activity, acting on paired donors, with incorporation or reduction of molecular oxygen"/>
    <property type="evidence" value="ECO:0007669"/>
    <property type="project" value="UniProtKB-ARBA"/>
</dbReference>
<name>A0A926ICF0_9FIRM</name>
<sequence length="507" mass="57396">MHTSIWVDLSPGKRFKPLSESIETDILIIGGGLTGISTALELSNTDLNITLIDSNQIGYGTSGRNTGKVTPQAGLVYSKIKNYYGLEKAKYFYQENLKALNKIKENISKYHIECDFAPAPSFIFSKRPDRITAFEEEYKVYEEIGIEGELTHHIDLPIDVEVALSQTHAGIFNPKKYLDGLIPILLKRNIKIYESTPVTDIQKSNSGWRAIIDGHLVITARQVLFCSHYPFYDHYSFYFTRLKPEKSYIVAGLYDKSFPQATFIDEDDPVRSLCPYRTNDQTWLLIAGENHKVGQSNTNHFDRLKGYGLEVFGLSNYQYAWSAQGYVTPDSIPYIGYLNEHDEELYVATGFNKWGNLNSTIAAHQLCDLVLNRKSNDAGVYDPSRKRGYFTAAYISDNVNSIYELIKSHMTSTSTSLPKENDSASVVELDGKKYGAYKDDNGELHIVDIVCPHVGTQLNWNSIERTWDCPAHGSRFSYDGDIIEGPSTHRLNKYLEEPNKIDPHIIN</sequence>
<evidence type="ECO:0000256" key="2">
    <source>
        <dbReference type="ARBA" id="ARBA00022723"/>
    </source>
</evidence>
<organism evidence="6 7">
    <name type="scientific">Zhenhengia yiwuensis</name>
    <dbReference type="NCBI Taxonomy" id="2763666"/>
    <lineage>
        <taxon>Bacteria</taxon>
        <taxon>Bacillati</taxon>
        <taxon>Bacillota</taxon>
        <taxon>Clostridia</taxon>
        <taxon>Lachnospirales</taxon>
        <taxon>Lachnospiraceae</taxon>
        <taxon>Zhenhengia</taxon>
    </lineage>
</organism>
<evidence type="ECO:0000313" key="6">
    <source>
        <dbReference type="EMBL" id="MBC8578632.1"/>
    </source>
</evidence>
<dbReference type="Proteomes" id="UP000655830">
    <property type="component" value="Unassembled WGS sequence"/>
</dbReference>
<protein>
    <submittedName>
        <fullName evidence="6">FAD-dependent oxidoreductase</fullName>
    </submittedName>
</protein>
<dbReference type="InterPro" id="IPR036922">
    <property type="entry name" value="Rieske_2Fe-2S_sf"/>
</dbReference>
<gene>
    <name evidence="6" type="ORF">H8718_03700</name>
</gene>
<accession>A0A926ICF0</accession>
<dbReference type="PROSITE" id="PS51296">
    <property type="entry name" value="RIESKE"/>
    <property type="match status" value="1"/>
</dbReference>
<dbReference type="Pfam" id="PF00355">
    <property type="entry name" value="Rieske"/>
    <property type="match status" value="1"/>
</dbReference>
<keyword evidence="7" id="KW-1185">Reference proteome</keyword>
<dbReference type="Gene3D" id="3.50.50.60">
    <property type="entry name" value="FAD/NAD(P)-binding domain"/>
    <property type="match status" value="1"/>
</dbReference>
<evidence type="ECO:0000256" key="1">
    <source>
        <dbReference type="ARBA" id="ARBA00022714"/>
    </source>
</evidence>
<dbReference type="Pfam" id="PF01266">
    <property type="entry name" value="DAO"/>
    <property type="match status" value="1"/>
</dbReference>
<evidence type="ECO:0000256" key="4">
    <source>
        <dbReference type="ARBA" id="ARBA00023014"/>
    </source>
</evidence>
<dbReference type="PANTHER" id="PTHR13847">
    <property type="entry name" value="SARCOSINE DEHYDROGENASE-RELATED"/>
    <property type="match status" value="1"/>
</dbReference>
<feature type="domain" description="Rieske" evidence="5">
    <location>
        <begin position="409"/>
        <end position="494"/>
    </location>
</feature>
<evidence type="ECO:0000259" key="5">
    <source>
        <dbReference type="PROSITE" id="PS51296"/>
    </source>
</evidence>
<dbReference type="GO" id="GO:0005737">
    <property type="term" value="C:cytoplasm"/>
    <property type="evidence" value="ECO:0007669"/>
    <property type="project" value="TreeGrafter"/>
</dbReference>
<dbReference type="Gene3D" id="3.30.9.10">
    <property type="entry name" value="D-Amino Acid Oxidase, subunit A, domain 2"/>
    <property type="match status" value="1"/>
</dbReference>
<dbReference type="GO" id="GO:0051537">
    <property type="term" value="F:2 iron, 2 sulfur cluster binding"/>
    <property type="evidence" value="ECO:0007669"/>
    <property type="project" value="UniProtKB-KW"/>
</dbReference>
<keyword evidence="3" id="KW-0408">Iron</keyword>
<keyword evidence="2" id="KW-0479">Metal-binding</keyword>
<reference evidence="6" key="1">
    <citation type="submission" date="2020-08" db="EMBL/GenBank/DDBJ databases">
        <title>Genome public.</title>
        <authorList>
            <person name="Liu C."/>
            <person name="Sun Q."/>
        </authorList>
    </citation>
    <scope>NUCLEOTIDE SEQUENCE</scope>
    <source>
        <strain evidence="6">NSJ-12</strain>
    </source>
</reference>
<dbReference type="SUPFAM" id="SSF50022">
    <property type="entry name" value="ISP domain"/>
    <property type="match status" value="1"/>
</dbReference>